<dbReference type="Gene3D" id="2.160.10.10">
    <property type="entry name" value="Hexapeptide repeat proteins"/>
    <property type="match status" value="1"/>
</dbReference>
<accession>A0AAN3D6Q5</accession>
<protein>
    <submittedName>
        <fullName evidence="4">Bacterial transferase hexapeptide repeat protein</fullName>
    </submittedName>
</protein>
<reference evidence="4 5" key="1">
    <citation type="submission" date="2007-03" db="EMBL/GenBank/DDBJ databases">
        <authorList>
            <person name="Fulton L."/>
            <person name="Clifton S."/>
            <person name="Fulton B."/>
            <person name="Xu J."/>
            <person name="Minx P."/>
            <person name="Pepin K.H."/>
            <person name="Johnson M."/>
            <person name="Thiruvilangam P."/>
            <person name="Bhonagiri V."/>
            <person name="Nash W.E."/>
            <person name="Mardis E.R."/>
            <person name="Wilson R.K."/>
        </authorList>
    </citation>
    <scope>NUCLEOTIDE SEQUENCE [LARGE SCALE GENOMIC DNA]</scope>
    <source>
        <strain evidence="5">ATCC 8483 / DSM 1896 / JCM 5824 / BCRC 10623 / CCUG 4943 / NCTC 11153</strain>
    </source>
</reference>
<organism evidence="4 5">
    <name type="scientific">Bacteroides ovatus (strain ATCC 8483 / DSM 1896 / JCM 5824 / BCRC 10623 / CCUG 4943 / NCTC 11153)</name>
    <dbReference type="NCBI Taxonomy" id="411476"/>
    <lineage>
        <taxon>Bacteria</taxon>
        <taxon>Pseudomonadati</taxon>
        <taxon>Bacteroidota</taxon>
        <taxon>Bacteroidia</taxon>
        <taxon>Bacteroidales</taxon>
        <taxon>Bacteroidaceae</taxon>
        <taxon>Bacteroides</taxon>
    </lineage>
</organism>
<name>A0AAN3D6Q5_BACO1</name>
<evidence type="ECO:0000313" key="5">
    <source>
        <dbReference type="Proteomes" id="UP000005475"/>
    </source>
</evidence>
<dbReference type="CDD" id="cd04647">
    <property type="entry name" value="LbH_MAT_like"/>
    <property type="match status" value="1"/>
</dbReference>
<dbReference type="PANTHER" id="PTHR23416:SF78">
    <property type="entry name" value="LIPOPOLYSACCHARIDE BIOSYNTHESIS O-ACETYL TRANSFERASE WBBJ-RELATED"/>
    <property type="match status" value="1"/>
</dbReference>
<evidence type="ECO:0000256" key="1">
    <source>
        <dbReference type="ARBA" id="ARBA00022679"/>
    </source>
</evidence>
<dbReference type="RefSeq" id="WP_004299964.1">
    <property type="nucleotide sequence ID" value="NZ_DS264582.1"/>
</dbReference>
<sequence length="238" mass="27440">MKVLQLFNKMRHRFETYKAFRSPSNFEKYLRKKGCVIGKDIFWCNIKSLDIDLTRPQLIQIGDKCKINNDVTLMTHDGASNVFRHLYHDFLPSSGPIIIGENVYIGRKTTILKNVTIGDNVIIGYGSLVTKDIPSNCVAAGVPAKVICSIDEYYKRRKVASRQEALVYAKRFQLVTGRKPTVFDMYEEFPFYLDGNAEDPGFKLPIAYQTRGFYEEWKNNHRAPYHSFDEFLKDAGVE</sequence>
<reference evidence="5" key="2">
    <citation type="submission" date="2007-04" db="EMBL/GenBank/DDBJ databases">
        <title>Draft genome sequence of Bacteroides ovatus (ATCC 8483).</title>
        <authorList>
            <person name="Sudarsanam P."/>
            <person name="Ley R."/>
            <person name="Guruge J."/>
            <person name="Turnbaugh P.J."/>
            <person name="Mahowald M."/>
            <person name="Liep D."/>
            <person name="Gordon J."/>
        </authorList>
    </citation>
    <scope>NUCLEOTIDE SEQUENCE [LARGE SCALE GENOMIC DNA]</scope>
    <source>
        <strain evidence="5">ATCC 8483 / DSM 1896 / JCM 5824 / BCRC 10623 / CCUG 4943 / NCTC 11153</strain>
    </source>
</reference>
<comment type="caution">
    <text evidence="4">The sequence shown here is derived from an EMBL/GenBank/DDBJ whole genome shotgun (WGS) entry which is preliminary data.</text>
</comment>
<dbReference type="PROSITE" id="PS00101">
    <property type="entry name" value="HEXAPEP_TRANSFERASES"/>
    <property type="match status" value="1"/>
</dbReference>
<dbReference type="InterPro" id="IPR051159">
    <property type="entry name" value="Hexapeptide_acetyltransf"/>
</dbReference>
<dbReference type="GO" id="GO:0016746">
    <property type="term" value="F:acyltransferase activity"/>
    <property type="evidence" value="ECO:0007669"/>
    <property type="project" value="UniProtKB-KW"/>
</dbReference>
<proteinExistence type="predicted"/>
<dbReference type="PANTHER" id="PTHR23416">
    <property type="entry name" value="SIALIC ACID SYNTHASE-RELATED"/>
    <property type="match status" value="1"/>
</dbReference>
<evidence type="ECO:0000256" key="2">
    <source>
        <dbReference type="ARBA" id="ARBA00022737"/>
    </source>
</evidence>
<gene>
    <name evidence="4" type="ORF">BACOVA_03683</name>
</gene>
<evidence type="ECO:0000256" key="3">
    <source>
        <dbReference type="ARBA" id="ARBA00023315"/>
    </source>
</evidence>
<keyword evidence="1 4" id="KW-0808">Transferase</keyword>
<dbReference type="GeneID" id="29452789"/>
<keyword evidence="3" id="KW-0012">Acyltransferase</keyword>
<dbReference type="Pfam" id="PF00132">
    <property type="entry name" value="Hexapep"/>
    <property type="match status" value="1"/>
</dbReference>
<dbReference type="InterPro" id="IPR018357">
    <property type="entry name" value="Hexapep_transf_CS"/>
</dbReference>
<dbReference type="Proteomes" id="UP000005475">
    <property type="component" value="Unassembled WGS sequence"/>
</dbReference>
<dbReference type="AlphaFoldDB" id="A0AAN3D6Q5"/>
<dbReference type="InterPro" id="IPR011004">
    <property type="entry name" value="Trimer_LpxA-like_sf"/>
</dbReference>
<evidence type="ECO:0000313" key="4">
    <source>
        <dbReference type="EMBL" id="EDO10237.1"/>
    </source>
</evidence>
<dbReference type="EMBL" id="AAXF02000052">
    <property type="protein sequence ID" value="EDO10237.1"/>
    <property type="molecule type" value="Genomic_DNA"/>
</dbReference>
<dbReference type="SUPFAM" id="SSF51161">
    <property type="entry name" value="Trimeric LpxA-like enzymes"/>
    <property type="match status" value="1"/>
</dbReference>
<dbReference type="InterPro" id="IPR001451">
    <property type="entry name" value="Hexapep"/>
</dbReference>
<keyword evidence="2" id="KW-0677">Repeat</keyword>